<dbReference type="AlphaFoldDB" id="A0A8T1GQK0"/>
<evidence type="ECO:0008006" key="5">
    <source>
        <dbReference type="Google" id="ProtNLM"/>
    </source>
</evidence>
<dbReference type="EMBL" id="RCMV01004798">
    <property type="protein sequence ID" value="KAG3192761.1"/>
    <property type="molecule type" value="Genomic_DNA"/>
</dbReference>
<dbReference type="Proteomes" id="UP000760860">
    <property type="component" value="Unassembled WGS sequence"/>
</dbReference>
<dbReference type="EMBL" id="RCMI01003009">
    <property type="protein sequence ID" value="KAG2873895.1"/>
    <property type="molecule type" value="Genomic_DNA"/>
</dbReference>
<evidence type="ECO:0000313" key="3">
    <source>
        <dbReference type="EMBL" id="KAG3192761.1"/>
    </source>
</evidence>
<evidence type="ECO:0000313" key="1">
    <source>
        <dbReference type="EMBL" id="KAG2806312.1"/>
    </source>
</evidence>
<comment type="caution">
    <text evidence="3">The sequence shown here is derived from an EMBL/GenBank/DDBJ whole genome shotgun (WGS) entry which is preliminary data.</text>
</comment>
<evidence type="ECO:0000313" key="2">
    <source>
        <dbReference type="EMBL" id="KAG2873895.1"/>
    </source>
</evidence>
<dbReference type="Proteomes" id="UP000774804">
    <property type="component" value="Unassembled WGS sequence"/>
</dbReference>
<reference evidence="3" key="1">
    <citation type="submission" date="2018-05" db="EMBL/GenBank/DDBJ databases">
        <title>Effector identification in a new, highly contiguous assembly of the strawberry crown rot pathogen Phytophthora cactorum.</title>
        <authorList>
            <person name="Armitage A.D."/>
            <person name="Nellist C.F."/>
            <person name="Bates H."/>
            <person name="Vickerstaff R.J."/>
            <person name="Harrison R.J."/>
        </authorList>
    </citation>
    <scope>NUCLEOTIDE SEQUENCE</scope>
    <source>
        <strain evidence="1">15-7</strain>
        <strain evidence="2">4032</strain>
        <strain evidence="3">P421</strain>
    </source>
</reference>
<protein>
    <recommendedName>
        <fullName evidence="5">ARS-binding protein 1 N-terminal domain-containing protein</fullName>
    </recommendedName>
</protein>
<evidence type="ECO:0000313" key="4">
    <source>
        <dbReference type="Proteomes" id="UP000760860"/>
    </source>
</evidence>
<dbReference type="EMBL" id="RCMG01002793">
    <property type="protein sequence ID" value="KAG2806312.1"/>
    <property type="molecule type" value="Genomic_DNA"/>
</dbReference>
<accession>A0A8T1GQK0</accession>
<name>A0A8T1GQK0_9STRA</name>
<organism evidence="3 4">
    <name type="scientific">Phytophthora cactorum</name>
    <dbReference type="NCBI Taxonomy" id="29920"/>
    <lineage>
        <taxon>Eukaryota</taxon>
        <taxon>Sar</taxon>
        <taxon>Stramenopiles</taxon>
        <taxon>Oomycota</taxon>
        <taxon>Peronosporomycetes</taxon>
        <taxon>Peronosporales</taxon>
        <taxon>Peronosporaceae</taxon>
        <taxon>Phytophthora</taxon>
    </lineage>
</organism>
<dbReference type="Gene3D" id="1.10.10.60">
    <property type="entry name" value="Homeodomain-like"/>
    <property type="match status" value="1"/>
</dbReference>
<proteinExistence type="predicted"/>
<sequence>MKRALIKHNYERPGLSQRELAAWAKVQFKLKKSPAQTTVSDILKHAATIMDEAYGDE</sequence>
<gene>
    <name evidence="1" type="ORF">PC113_g24149</name>
    <name evidence="2" type="ORF">PC115_g24264</name>
    <name evidence="3" type="ORF">PC129_g25029</name>
</gene>
<dbReference type="Proteomes" id="UP000735874">
    <property type="component" value="Unassembled WGS sequence"/>
</dbReference>